<dbReference type="InterPro" id="IPR012902">
    <property type="entry name" value="N_methyl_site"/>
</dbReference>
<sequence length="137" mass="16012">MIHSKNRNKGYTLIELMVVVGIIALLLGLSLNGLNNLIQWNKLNVAAALLSSELKNTQSMAFYEGIYYKIDFWESLDRYRIYKQKEVYYEVYKDIQLEDIDLFNTNYTDDKVYFYPNGVPSMGGTVTLKNKIRKVLY</sequence>
<dbReference type="AlphaFoldDB" id="A0A1J5GPP6"/>
<dbReference type="Proteomes" id="UP000182763">
    <property type="component" value="Unassembled WGS sequence"/>
</dbReference>
<feature type="transmembrane region" description="Helical" evidence="1">
    <location>
        <begin position="12"/>
        <end position="34"/>
    </location>
</feature>
<reference evidence="2 3" key="1">
    <citation type="journal article" date="2016" name="Environ. Microbiol.">
        <title>Genomic resolution of a cold subsurface aquifer community provides metabolic insights for novel microbes adapted to high CO concentrations.</title>
        <authorList>
            <person name="Probst A.J."/>
            <person name="Castelle C.J."/>
            <person name="Singh A."/>
            <person name="Brown C.T."/>
            <person name="Anantharaman K."/>
            <person name="Sharon I."/>
            <person name="Hug L.A."/>
            <person name="Burstein D."/>
            <person name="Emerson J.B."/>
            <person name="Thomas B.C."/>
            <person name="Banfield J.F."/>
        </authorList>
    </citation>
    <scope>NUCLEOTIDE SEQUENCE [LARGE SCALE GENOMIC DNA]</scope>
    <source>
        <strain evidence="2">CG2_30_33_13</strain>
    </source>
</reference>
<dbReference type="NCBIfam" id="TIGR02532">
    <property type="entry name" value="IV_pilin_GFxxxE"/>
    <property type="match status" value="1"/>
</dbReference>
<keyword evidence="1" id="KW-0472">Membrane</keyword>
<dbReference type="EMBL" id="MNYY01000065">
    <property type="protein sequence ID" value="OIP71530.1"/>
    <property type="molecule type" value="Genomic_DNA"/>
</dbReference>
<dbReference type="PROSITE" id="PS00409">
    <property type="entry name" value="PROKAR_NTER_METHYL"/>
    <property type="match status" value="1"/>
</dbReference>
<accession>A0A1J5GPP6</accession>
<dbReference type="SUPFAM" id="SSF54523">
    <property type="entry name" value="Pili subunits"/>
    <property type="match status" value="1"/>
</dbReference>
<name>A0A1J5GPP6_9BACT</name>
<keyword evidence="1" id="KW-1133">Transmembrane helix</keyword>
<organism evidence="2 3">
    <name type="scientific">Candidatus Infernicultor aquiphilus</name>
    <dbReference type="NCBI Taxonomy" id="1805029"/>
    <lineage>
        <taxon>Bacteria</taxon>
        <taxon>Pseudomonadati</taxon>
        <taxon>Atribacterota</taxon>
        <taxon>Candidatus Phoenicimicrobiia</taxon>
        <taxon>Candidatus Pheonicimicrobiales</taxon>
        <taxon>Candidatus Phoenicimicrobiaceae</taxon>
        <taxon>Candidatus Infernicultor</taxon>
    </lineage>
</organism>
<dbReference type="InterPro" id="IPR045584">
    <property type="entry name" value="Pilin-like"/>
</dbReference>
<proteinExistence type="predicted"/>
<keyword evidence="1" id="KW-0812">Transmembrane</keyword>
<evidence type="ECO:0000256" key="1">
    <source>
        <dbReference type="SAM" id="Phobius"/>
    </source>
</evidence>
<evidence type="ECO:0008006" key="4">
    <source>
        <dbReference type="Google" id="ProtNLM"/>
    </source>
</evidence>
<evidence type="ECO:0000313" key="3">
    <source>
        <dbReference type="Proteomes" id="UP000182763"/>
    </source>
</evidence>
<protein>
    <recommendedName>
        <fullName evidence="4">Prepilin-type N-terminal cleavage/methylation domain-containing protein</fullName>
    </recommendedName>
</protein>
<dbReference type="Pfam" id="PF07963">
    <property type="entry name" value="N_methyl"/>
    <property type="match status" value="1"/>
</dbReference>
<evidence type="ECO:0000313" key="2">
    <source>
        <dbReference type="EMBL" id="OIP71530.1"/>
    </source>
</evidence>
<feature type="non-terminal residue" evidence="2">
    <location>
        <position position="137"/>
    </location>
</feature>
<gene>
    <name evidence="2" type="ORF">AUK42_03425</name>
</gene>
<dbReference type="Gene3D" id="3.30.700.10">
    <property type="entry name" value="Glycoprotein, Type 4 Pilin"/>
    <property type="match status" value="1"/>
</dbReference>
<dbReference type="STRING" id="1805029.AUK42_03425"/>
<comment type="caution">
    <text evidence="2">The sequence shown here is derived from an EMBL/GenBank/DDBJ whole genome shotgun (WGS) entry which is preliminary data.</text>
</comment>